<gene>
    <name evidence="1" type="ORF">BO83DRAFT_394374</name>
</gene>
<dbReference type="AlphaFoldDB" id="A0A317UN23"/>
<reference evidence="1" key="1">
    <citation type="submission" date="2016-12" db="EMBL/GenBank/DDBJ databases">
        <title>The genomes of Aspergillus section Nigri reveals drivers in fungal speciation.</title>
        <authorList>
            <consortium name="DOE Joint Genome Institute"/>
            <person name="Vesth T.C."/>
            <person name="Nybo J."/>
            <person name="Theobald S."/>
            <person name="Brandl J."/>
            <person name="Frisvad J.C."/>
            <person name="Nielsen K.F."/>
            <person name="Lyhne E.K."/>
            <person name="Kogle M.E."/>
            <person name="Kuo A."/>
            <person name="Riley R."/>
            <person name="Clum A."/>
            <person name="Nolan M."/>
            <person name="Lipzen A."/>
            <person name="Salamov A."/>
            <person name="Henrissat B."/>
            <person name="Wiebenga A."/>
            <person name="De vries R.P."/>
            <person name="Grigoriev I.V."/>
            <person name="Mortensen U.H."/>
            <person name="Andersen M.R."/>
            <person name="Baker S.E."/>
        </authorList>
    </citation>
    <scope>NUCLEOTIDE SEQUENCE</scope>
    <source>
        <strain evidence="1">CBS 122712</strain>
    </source>
</reference>
<protein>
    <submittedName>
        <fullName evidence="1">Uncharacterized protein</fullName>
    </submittedName>
</protein>
<name>A0A317UN23_ASPEC</name>
<sequence>MGYGDARYLSLSLFAKWWSTQIPEHPRDRHEINIRRAINARRIMSNDLSWLSADTPGTFLPELIWYPNTLDMTIYERLAHMRPDMFEECYTHTWDDLLRTAPELCREQFAHDFSKADSNLKNPKLWWLTKHASHALRIEAAASPNNHFQNCISESVPNAGDKLGHWHNPPTIFFHDPVRPGACECPYNGMDCGLGEGMDLCLFLGDALSKETWKTKILDEGCTTASLQEVWDLSHENKNQT</sequence>
<comment type="caution">
    <text evidence="1">The sequence shown here is derived from an EMBL/GenBank/DDBJ whole genome shotgun (WGS) entry which is preliminary data.</text>
</comment>
<keyword evidence="2" id="KW-1185">Reference proteome</keyword>
<dbReference type="OrthoDB" id="4360026at2759"/>
<evidence type="ECO:0000313" key="2">
    <source>
        <dbReference type="Proteomes" id="UP000246171"/>
    </source>
</evidence>
<dbReference type="GeneID" id="37054969"/>
<dbReference type="RefSeq" id="XP_025381985.1">
    <property type="nucleotide sequence ID" value="XM_025533007.1"/>
</dbReference>
<organism evidence="1 2">
    <name type="scientific">Aspergillus eucalypticola (strain CBS 122712 / IBT 29274)</name>
    <dbReference type="NCBI Taxonomy" id="1448314"/>
    <lineage>
        <taxon>Eukaryota</taxon>
        <taxon>Fungi</taxon>
        <taxon>Dikarya</taxon>
        <taxon>Ascomycota</taxon>
        <taxon>Pezizomycotina</taxon>
        <taxon>Eurotiomycetes</taxon>
        <taxon>Eurotiomycetidae</taxon>
        <taxon>Eurotiales</taxon>
        <taxon>Aspergillaceae</taxon>
        <taxon>Aspergillus</taxon>
        <taxon>Aspergillus subgen. Circumdati</taxon>
    </lineage>
</organism>
<accession>A0A317UN23</accession>
<proteinExistence type="predicted"/>
<dbReference type="EMBL" id="MSFU01000051">
    <property type="protein sequence ID" value="PWY61967.1"/>
    <property type="molecule type" value="Genomic_DNA"/>
</dbReference>
<dbReference type="Proteomes" id="UP000246171">
    <property type="component" value="Unassembled WGS sequence"/>
</dbReference>
<evidence type="ECO:0000313" key="1">
    <source>
        <dbReference type="EMBL" id="PWY61967.1"/>
    </source>
</evidence>
<dbReference type="VEuPathDB" id="FungiDB:BO83DRAFT_394374"/>